<keyword evidence="1" id="KW-1133">Transmembrane helix</keyword>
<keyword evidence="1" id="KW-0812">Transmembrane</keyword>
<comment type="caution">
    <text evidence="2">The sequence shown here is derived from an EMBL/GenBank/DDBJ whole genome shotgun (WGS) entry which is preliminary data.</text>
</comment>
<feature type="transmembrane region" description="Helical" evidence="1">
    <location>
        <begin position="35"/>
        <end position="53"/>
    </location>
</feature>
<accession>A0ABW1RRN1</accession>
<evidence type="ECO:0000313" key="3">
    <source>
        <dbReference type="Proteomes" id="UP001596158"/>
    </source>
</evidence>
<reference evidence="3" key="1">
    <citation type="journal article" date="2019" name="Int. J. Syst. Evol. Microbiol.">
        <title>The Global Catalogue of Microorganisms (GCM) 10K type strain sequencing project: providing services to taxonomists for standard genome sequencing and annotation.</title>
        <authorList>
            <consortium name="The Broad Institute Genomics Platform"/>
            <consortium name="The Broad Institute Genome Sequencing Center for Infectious Disease"/>
            <person name="Wu L."/>
            <person name="Ma J."/>
        </authorList>
    </citation>
    <scope>NUCLEOTIDE SEQUENCE [LARGE SCALE GENOMIC DNA]</scope>
    <source>
        <strain evidence="3">CCM 8924</strain>
    </source>
</reference>
<proteinExistence type="predicted"/>
<keyword evidence="1" id="KW-0472">Membrane</keyword>
<feature type="transmembrane region" description="Helical" evidence="1">
    <location>
        <begin position="7"/>
        <end position="29"/>
    </location>
</feature>
<protein>
    <submittedName>
        <fullName evidence="2">Uncharacterized protein</fullName>
    </submittedName>
</protein>
<name>A0ABW1RRN1_9LACO</name>
<dbReference type="Proteomes" id="UP001596158">
    <property type="component" value="Unassembled WGS sequence"/>
</dbReference>
<dbReference type="EMBL" id="JBHSSG010000007">
    <property type="protein sequence ID" value="MFC6178080.1"/>
    <property type="molecule type" value="Genomic_DNA"/>
</dbReference>
<dbReference type="RefSeq" id="WP_170999666.1">
    <property type="nucleotide sequence ID" value="NZ_BJDT01000005.1"/>
</dbReference>
<evidence type="ECO:0000313" key="2">
    <source>
        <dbReference type="EMBL" id="MFC6178080.1"/>
    </source>
</evidence>
<gene>
    <name evidence="2" type="ORF">ACFQGR_01465</name>
</gene>
<keyword evidence="3" id="KW-1185">Reference proteome</keyword>
<sequence>MNTKKLMWVCLWFFSTISISIIAEIVMHFKTIDDYTIGYFAGALVAIAYYEMVHGRGK</sequence>
<evidence type="ECO:0000256" key="1">
    <source>
        <dbReference type="SAM" id="Phobius"/>
    </source>
</evidence>
<organism evidence="2 3">
    <name type="scientific">Weissella sagaensis</name>
    <dbReference type="NCBI Taxonomy" id="2559928"/>
    <lineage>
        <taxon>Bacteria</taxon>
        <taxon>Bacillati</taxon>
        <taxon>Bacillota</taxon>
        <taxon>Bacilli</taxon>
        <taxon>Lactobacillales</taxon>
        <taxon>Lactobacillaceae</taxon>
        <taxon>Weissella</taxon>
    </lineage>
</organism>